<gene>
    <name evidence="6" type="ORF">CSSPJE1EN1_LOCUS23698</name>
</gene>
<evidence type="ECO:0000256" key="1">
    <source>
        <dbReference type="ARBA" id="ARBA00004123"/>
    </source>
</evidence>
<evidence type="ECO:0000313" key="6">
    <source>
        <dbReference type="EMBL" id="CAK9278220.1"/>
    </source>
</evidence>
<name>A0ABP0XI93_9BRYO</name>
<dbReference type="InterPro" id="IPR052035">
    <property type="entry name" value="ZnF_BED_domain_contain"/>
</dbReference>
<evidence type="ECO:0000256" key="2">
    <source>
        <dbReference type="ARBA" id="ARBA00022723"/>
    </source>
</evidence>
<keyword evidence="2" id="KW-0479">Metal-binding</keyword>
<evidence type="ECO:0000256" key="3">
    <source>
        <dbReference type="ARBA" id="ARBA00022771"/>
    </source>
</evidence>
<protein>
    <submittedName>
        <fullName evidence="6">Uncharacterized protein</fullName>
    </submittedName>
</protein>
<accession>A0ABP0XI93</accession>
<dbReference type="PANTHER" id="PTHR46481:SF10">
    <property type="entry name" value="ZINC FINGER BED DOMAIN-CONTAINING PROTEIN 39"/>
    <property type="match status" value="1"/>
</dbReference>
<evidence type="ECO:0000256" key="4">
    <source>
        <dbReference type="ARBA" id="ARBA00022833"/>
    </source>
</evidence>
<proteinExistence type="predicted"/>
<dbReference type="Proteomes" id="UP001497444">
    <property type="component" value="Chromosome 8"/>
</dbReference>
<reference evidence="6" key="1">
    <citation type="submission" date="2024-02" db="EMBL/GenBank/DDBJ databases">
        <authorList>
            <consortium name="ELIXIR-Norway"/>
            <consortium name="Elixir Norway"/>
        </authorList>
    </citation>
    <scope>NUCLEOTIDE SEQUENCE</scope>
</reference>
<dbReference type="PANTHER" id="PTHR46481">
    <property type="entry name" value="ZINC FINGER BED DOMAIN-CONTAINING PROTEIN 4"/>
    <property type="match status" value="1"/>
</dbReference>
<sequence length="153" mass="16697">MFQLTLRSKPVFPKPLLCKYENVVEDYVVKGGVTLRAAGGVCFKKFVVSLTNGYEPPSIRTILRRIVKLYRILEPLLAAFLCSLDVAISLTLDGWSNCNLKGFYVVTMHWVDVASLTNKSILLTILDISAGLVLASASGLPSSNTSNAWAGML</sequence>
<organism evidence="6 7">
    <name type="scientific">Sphagnum jensenii</name>
    <dbReference type="NCBI Taxonomy" id="128206"/>
    <lineage>
        <taxon>Eukaryota</taxon>
        <taxon>Viridiplantae</taxon>
        <taxon>Streptophyta</taxon>
        <taxon>Embryophyta</taxon>
        <taxon>Bryophyta</taxon>
        <taxon>Sphagnophytina</taxon>
        <taxon>Sphagnopsida</taxon>
        <taxon>Sphagnales</taxon>
        <taxon>Sphagnaceae</taxon>
        <taxon>Sphagnum</taxon>
    </lineage>
</organism>
<comment type="subcellular location">
    <subcellularLocation>
        <location evidence="1">Nucleus</location>
    </subcellularLocation>
</comment>
<keyword evidence="3" id="KW-0863">Zinc-finger</keyword>
<evidence type="ECO:0000313" key="7">
    <source>
        <dbReference type="Proteomes" id="UP001497444"/>
    </source>
</evidence>
<evidence type="ECO:0000256" key="5">
    <source>
        <dbReference type="ARBA" id="ARBA00023242"/>
    </source>
</evidence>
<keyword evidence="7" id="KW-1185">Reference proteome</keyword>
<keyword evidence="5" id="KW-0539">Nucleus</keyword>
<keyword evidence="4" id="KW-0862">Zinc</keyword>
<dbReference type="EMBL" id="OZ020103">
    <property type="protein sequence ID" value="CAK9278220.1"/>
    <property type="molecule type" value="Genomic_DNA"/>
</dbReference>